<dbReference type="InterPro" id="IPR017451">
    <property type="entry name" value="F-box-assoc_interact_dom"/>
</dbReference>
<dbReference type="OrthoDB" id="1845982at2759"/>
<protein>
    <recommendedName>
        <fullName evidence="5">F-box protein</fullName>
    </recommendedName>
</protein>
<dbReference type="EMBL" id="CACSLK010030875">
    <property type="protein sequence ID" value="CAA0838320.1"/>
    <property type="molecule type" value="Genomic_DNA"/>
</dbReference>
<evidence type="ECO:0000313" key="3">
    <source>
        <dbReference type="EMBL" id="CAA0838320.1"/>
    </source>
</evidence>
<dbReference type="InterPro" id="IPR011043">
    <property type="entry name" value="Gal_Oxase/kelch_b-propeller"/>
</dbReference>
<evidence type="ECO:0000259" key="1">
    <source>
        <dbReference type="Pfam" id="PF00646"/>
    </source>
</evidence>
<dbReference type="NCBIfam" id="TIGR01640">
    <property type="entry name" value="F_box_assoc_1"/>
    <property type="match status" value="1"/>
</dbReference>
<keyword evidence="4" id="KW-1185">Reference proteome</keyword>
<dbReference type="InterPro" id="IPR013187">
    <property type="entry name" value="F-box-assoc_dom_typ3"/>
</dbReference>
<dbReference type="SUPFAM" id="SSF50965">
    <property type="entry name" value="Galactose oxidase, central domain"/>
    <property type="match status" value="1"/>
</dbReference>
<dbReference type="AlphaFoldDB" id="A0A9N7NXI0"/>
<feature type="domain" description="F-box" evidence="1">
    <location>
        <begin position="5"/>
        <end position="37"/>
    </location>
</feature>
<proteinExistence type="predicted"/>
<organism evidence="3 4">
    <name type="scientific">Striga hermonthica</name>
    <name type="common">Purple witchweed</name>
    <name type="synonym">Buchnera hermonthica</name>
    <dbReference type="NCBI Taxonomy" id="68872"/>
    <lineage>
        <taxon>Eukaryota</taxon>
        <taxon>Viridiplantae</taxon>
        <taxon>Streptophyta</taxon>
        <taxon>Embryophyta</taxon>
        <taxon>Tracheophyta</taxon>
        <taxon>Spermatophyta</taxon>
        <taxon>Magnoliopsida</taxon>
        <taxon>eudicotyledons</taxon>
        <taxon>Gunneridae</taxon>
        <taxon>Pentapetalae</taxon>
        <taxon>asterids</taxon>
        <taxon>lamiids</taxon>
        <taxon>Lamiales</taxon>
        <taxon>Orobanchaceae</taxon>
        <taxon>Buchnereae</taxon>
        <taxon>Striga</taxon>
    </lineage>
</organism>
<accession>A0A9N7NXI0</accession>
<dbReference type="InterPro" id="IPR036047">
    <property type="entry name" value="F-box-like_dom_sf"/>
</dbReference>
<dbReference type="SUPFAM" id="SSF81383">
    <property type="entry name" value="F-box domain"/>
    <property type="match status" value="1"/>
</dbReference>
<sequence length="377" mass="43711">MTSKELPDDVAYEIVSRTCLKTVDSCKAVSKNWHNMIYETSFLPLYCARTKNVSGYFLKDYKHNKHVTEFVSLDGKQEPEWAQSFVGKFLGPNGHIVASCRQGLLCCAKRLARNTRYYVCKPTTGQWRRLPTPPRPLPSDACTSIMVVRSDSSPKLRYKIVHFAGIFVEKYRGENFSSSECFLFDSDDWRWRRIENVRVAYGEFVGFWPAVTAAGSIYWLTTQDNVLEFREADESFRKFSLPSLERDYKEYEAKQLVEYRGGLGFVCLRKNDDSLELWVKELDSSSGARWRKEMEVDIGRVEMYEFKFEFCNAGILFMKAFLEAVFYNVEDLSMSRVRLKRASNPISIIQFRADFEPVELGGRRRPTRKGAHALLDV</sequence>
<dbReference type="Pfam" id="PF00646">
    <property type="entry name" value="F-box"/>
    <property type="match status" value="1"/>
</dbReference>
<dbReference type="InterPro" id="IPR055290">
    <property type="entry name" value="At3g26010-like"/>
</dbReference>
<dbReference type="Proteomes" id="UP001153555">
    <property type="component" value="Unassembled WGS sequence"/>
</dbReference>
<name>A0A9N7NXI0_STRHE</name>
<dbReference type="Pfam" id="PF08268">
    <property type="entry name" value="FBA_3"/>
    <property type="match status" value="1"/>
</dbReference>
<evidence type="ECO:0000259" key="2">
    <source>
        <dbReference type="Pfam" id="PF08268"/>
    </source>
</evidence>
<reference evidence="3" key="1">
    <citation type="submission" date="2019-12" db="EMBL/GenBank/DDBJ databases">
        <authorList>
            <person name="Scholes J."/>
        </authorList>
    </citation>
    <scope>NUCLEOTIDE SEQUENCE</scope>
</reference>
<gene>
    <name evidence="3" type="ORF">SHERM_04928</name>
</gene>
<comment type="caution">
    <text evidence="3">The sequence shown here is derived from an EMBL/GenBank/DDBJ whole genome shotgun (WGS) entry which is preliminary data.</text>
</comment>
<dbReference type="InterPro" id="IPR001810">
    <property type="entry name" value="F-box_dom"/>
</dbReference>
<evidence type="ECO:0008006" key="5">
    <source>
        <dbReference type="Google" id="ProtNLM"/>
    </source>
</evidence>
<evidence type="ECO:0000313" key="4">
    <source>
        <dbReference type="Proteomes" id="UP001153555"/>
    </source>
</evidence>
<dbReference type="PANTHER" id="PTHR35546:SF16">
    <property type="entry name" value="F-BOX ASSOCIATED UBIQUITINATION EFFECTOR FAMILY PROTEIN-RELATED"/>
    <property type="match status" value="1"/>
</dbReference>
<feature type="domain" description="F-box associated beta-propeller type 3" evidence="2">
    <location>
        <begin position="81"/>
        <end position="315"/>
    </location>
</feature>
<dbReference type="PANTHER" id="PTHR35546">
    <property type="entry name" value="F-BOX PROTEIN INTERACTION DOMAIN PROTEIN-RELATED"/>
    <property type="match status" value="1"/>
</dbReference>